<evidence type="ECO:0000313" key="1">
    <source>
        <dbReference type="EMBL" id="CAE7766423.1"/>
    </source>
</evidence>
<organism evidence="1 2">
    <name type="scientific">Symbiodinium pilosum</name>
    <name type="common">Dinoflagellate</name>
    <dbReference type="NCBI Taxonomy" id="2952"/>
    <lineage>
        <taxon>Eukaryota</taxon>
        <taxon>Sar</taxon>
        <taxon>Alveolata</taxon>
        <taxon>Dinophyceae</taxon>
        <taxon>Suessiales</taxon>
        <taxon>Symbiodiniaceae</taxon>
        <taxon>Symbiodinium</taxon>
    </lineage>
</organism>
<dbReference type="EMBL" id="CAJNIZ010047341">
    <property type="protein sequence ID" value="CAE7766423.1"/>
    <property type="molecule type" value="Genomic_DNA"/>
</dbReference>
<feature type="non-terminal residue" evidence="1">
    <location>
        <position position="1"/>
    </location>
</feature>
<dbReference type="AlphaFoldDB" id="A0A812Y5B1"/>
<proteinExistence type="predicted"/>
<gene>
    <name evidence="1" type="primary">Uso1</name>
    <name evidence="1" type="ORF">SPIL2461_LOCUS22484</name>
</gene>
<dbReference type="OrthoDB" id="442727at2759"/>
<name>A0A812Y5B1_SYMPI</name>
<sequence>MWFCSESNDDSDSEYDEVRFGGPLPPLPVYQLLDAAVAEQKVAFVPKFLAAKDISRLHHMAQRDDVKTIDDRDESLVYRHEVWRVELALKEDCPEIYQRLMDAAWALDAELWHGIQGQILFPEIEYIMYDVRRLGAEGHIQRHRDNGSQVTAVVLLSDPRTFEGGVNCFDGEEHPRSVKLGFGDAVFFYGDRCYHWITNVIRGRRVVLQMELGQGDQCRPLAFLDSLCGSPLQMDGVDVQQGVVMTLHDGAKLGFGTQRSQDAPAVLLVVTLRHQVALPRLLSRRPPEVLPGLRFGRRRAVLECVKTARTSVNLQSLPGEAKEILVTQTAVEVGRHHQTLFSVLVEEQNLSFISRSHLRARVRETLSADEAIAKLCLQVQNLSLHPVLLDGRPLGKMEVGTISAGGSIEFMGK</sequence>
<dbReference type="Proteomes" id="UP000649617">
    <property type="component" value="Unassembled WGS sequence"/>
</dbReference>
<dbReference type="Gene3D" id="2.60.120.620">
    <property type="entry name" value="q2cbj1_9rhob like domain"/>
    <property type="match status" value="1"/>
</dbReference>
<keyword evidence="2" id="KW-1185">Reference proteome</keyword>
<accession>A0A812Y5B1</accession>
<evidence type="ECO:0000313" key="2">
    <source>
        <dbReference type="Proteomes" id="UP000649617"/>
    </source>
</evidence>
<reference evidence="1" key="1">
    <citation type="submission" date="2021-02" db="EMBL/GenBank/DDBJ databases">
        <authorList>
            <person name="Dougan E. K."/>
            <person name="Rhodes N."/>
            <person name="Thang M."/>
            <person name="Chan C."/>
        </authorList>
    </citation>
    <scope>NUCLEOTIDE SEQUENCE</scope>
</reference>
<comment type="caution">
    <text evidence="1">The sequence shown here is derived from an EMBL/GenBank/DDBJ whole genome shotgun (WGS) entry which is preliminary data.</text>
</comment>
<protein>
    <submittedName>
        <fullName evidence="1">Uso1 protein</fullName>
    </submittedName>
</protein>